<organism evidence="1 2">
    <name type="scientific">Bdellovibrio bacteriovorus</name>
    <dbReference type="NCBI Taxonomy" id="959"/>
    <lineage>
        <taxon>Bacteria</taxon>
        <taxon>Pseudomonadati</taxon>
        <taxon>Bdellovibrionota</taxon>
        <taxon>Bdellovibrionia</taxon>
        <taxon>Bdellovibrionales</taxon>
        <taxon>Pseudobdellovibrionaceae</taxon>
        <taxon>Bdellovibrio</taxon>
    </lineage>
</organism>
<comment type="caution">
    <text evidence="1">The sequence shown here is derived from an EMBL/GenBank/DDBJ whole genome shotgun (WGS) entry which is preliminary data.</text>
</comment>
<reference evidence="1 2" key="1">
    <citation type="submission" date="2016-03" db="EMBL/GenBank/DDBJ databases">
        <authorList>
            <person name="Ploux O."/>
        </authorList>
    </citation>
    <scope>NUCLEOTIDE SEQUENCE [LARGE SCALE GENOMIC DNA]</scope>
    <source>
        <strain evidence="1 2">R0</strain>
    </source>
</reference>
<sequence>MKKIILTAASISLLLGGCGGKGGKLSAAGGTVTQAQALAIFSNQNISVAMQSLVPSGNPNAPIQMPINFAGMFDSCTTKNPETPVDNDGDGIPLSLQVKYACNGINEGASTLNRKGTYKIVDFNDESGNENMGWGGGYRYDFDFSNQYVAGHEEFKDTYDGFFEVKKTSSAIRYSSGYTGTVDGFNKNPKYFEWNWNWQSQWDNVYIPDDMSQPYQKGSAKFDGFFAVTGTMEPDQSNQQTKVKVVFKLKSTGLKYDRSCSQHWSEGSIIFLDGSNNEIRYEYSCSGSKAYFNGTEVTNSLVRL</sequence>
<keyword evidence="2" id="KW-1185">Reference proteome</keyword>
<proteinExistence type="predicted"/>
<name>A0A150WR72_BDEBC</name>
<evidence type="ECO:0000313" key="2">
    <source>
        <dbReference type="Proteomes" id="UP000075320"/>
    </source>
</evidence>
<accession>A0A150WR72</accession>
<evidence type="ECO:0008006" key="3">
    <source>
        <dbReference type="Google" id="ProtNLM"/>
    </source>
</evidence>
<evidence type="ECO:0000313" key="1">
    <source>
        <dbReference type="EMBL" id="KYG66992.1"/>
    </source>
</evidence>
<gene>
    <name evidence="1" type="ORF">AZI86_08190</name>
</gene>
<dbReference type="Proteomes" id="UP000075320">
    <property type="component" value="Unassembled WGS sequence"/>
</dbReference>
<dbReference type="AlphaFoldDB" id="A0A150WR72"/>
<dbReference type="PROSITE" id="PS51257">
    <property type="entry name" value="PROKAR_LIPOPROTEIN"/>
    <property type="match status" value="1"/>
</dbReference>
<dbReference type="RefSeq" id="WP_061834569.1">
    <property type="nucleotide sequence ID" value="NZ_LUKE01000001.1"/>
</dbReference>
<dbReference type="OrthoDB" id="9919609at2"/>
<dbReference type="EMBL" id="LUKE01000001">
    <property type="protein sequence ID" value="KYG66992.1"/>
    <property type="molecule type" value="Genomic_DNA"/>
</dbReference>
<protein>
    <recommendedName>
        <fullName evidence="3">Lipoprotein</fullName>
    </recommendedName>
</protein>